<organism evidence="2 4">
    <name type="scientific">Didymodactylos carnosus</name>
    <dbReference type="NCBI Taxonomy" id="1234261"/>
    <lineage>
        <taxon>Eukaryota</taxon>
        <taxon>Metazoa</taxon>
        <taxon>Spiralia</taxon>
        <taxon>Gnathifera</taxon>
        <taxon>Rotifera</taxon>
        <taxon>Eurotatoria</taxon>
        <taxon>Bdelloidea</taxon>
        <taxon>Philodinida</taxon>
        <taxon>Philodinidae</taxon>
        <taxon>Didymodactylos</taxon>
    </lineage>
</organism>
<dbReference type="OrthoDB" id="10160637at2759"/>
<dbReference type="Proteomes" id="UP000663829">
    <property type="component" value="Unassembled WGS sequence"/>
</dbReference>
<protein>
    <submittedName>
        <fullName evidence="2">Uncharacterized protein</fullName>
    </submittedName>
</protein>
<feature type="transmembrane region" description="Helical" evidence="1">
    <location>
        <begin position="71"/>
        <end position="91"/>
    </location>
</feature>
<dbReference type="EMBL" id="CAJOBC010001236">
    <property type="protein sequence ID" value="CAF3665780.1"/>
    <property type="molecule type" value="Genomic_DNA"/>
</dbReference>
<name>A0A813Y1K7_9BILA</name>
<evidence type="ECO:0000313" key="4">
    <source>
        <dbReference type="Proteomes" id="UP000663829"/>
    </source>
</evidence>
<dbReference type="EMBL" id="CAJNOQ010001236">
    <property type="protein sequence ID" value="CAF0879308.1"/>
    <property type="molecule type" value="Genomic_DNA"/>
</dbReference>
<keyword evidence="1" id="KW-0472">Membrane</keyword>
<comment type="caution">
    <text evidence="2">The sequence shown here is derived from an EMBL/GenBank/DDBJ whole genome shotgun (WGS) entry which is preliminary data.</text>
</comment>
<keyword evidence="1" id="KW-0812">Transmembrane</keyword>
<accession>A0A813Y1K7</accession>
<sequence>MGRTATSEGHQVIALGVLVDVLLLIFYGLTIANIVRKKRTKENTEKLVIILDSVSSVIQGHFKKTCSTPSVIITALMFPTVATALIIKPFLLKPIYNDIVNKYETDQTLMYKPNNICSVINFQDFNMLTFPVACAPIILYTILSKRNSLKKSVCTGYFAPPVPLDYFARIK</sequence>
<dbReference type="Proteomes" id="UP000681722">
    <property type="component" value="Unassembled WGS sequence"/>
</dbReference>
<feature type="transmembrane region" description="Helical" evidence="1">
    <location>
        <begin position="125"/>
        <end position="143"/>
    </location>
</feature>
<gene>
    <name evidence="2" type="ORF">GPM918_LOCUS7524</name>
    <name evidence="3" type="ORF">SRO942_LOCUS7524</name>
</gene>
<keyword evidence="1" id="KW-1133">Transmembrane helix</keyword>
<evidence type="ECO:0000256" key="1">
    <source>
        <dbReference type="SAM" id="Phobius"/>
    </source>
</evidence>
<reference evidence="2" key="1">
    <citation type="submission" date="2021-02" db="EMBL/GenBank/DDBJ databases">
        <authorList>
            <person name="Nowell W R."/>
        </authorList>
    </citation>
    <scope>NUCLEOTIDE SEQUENCE</scope>
</reference>
<keyword evidence="4" id="KW-1185">Reference proteome</keyword>
<evidence type="ECO:0000313" key="2">
    <source>
        <dbReference type="EMBL" id="CAF0879308.1"/>
    </source>
</evidence>
<feature type="transmembrane region" description="Helical" evidence="1">
    <location>
        <begin position="12"/>
        <end position="35"/>
    </location>
</feature>
<dbReference type="AlphaFoldDB" id="A0A813Y1K7"/>
<proteinExistence type="predicted"/>
<evidence type="ECO:0000313" key="3">
    <source>
        <dbReference type="EMBL" id="CAF3665780.1"/>
    </source>
</evidence>